<keyword evidence="2" id="KW-0812">Transmembrane</keyword>
<evidence type="ECO:0000313" key="4">
    <source>
        <dbReference type="EMBL" id="QEU84123.1"/>
    </source>
</evidence>
<feature type="transmembrane region" description="Helical" evidence="2">
    <location>
        <begin position="40"/>
        <end position="63"/>
    </location>
</feature>
<keyword evidence="4" id="KW-0378">Hydrolase</keyword>
<feature type="domain" description="Restriction endonuclease type IV Mrr" evidence="3">
    <location>
        <begin position="164"/>
        <end position="276"/>
    </location>
</feature>
<keyword evidence="2" id="KW-0472">Membrane</keyword>
<evidence type="ECO:0000256" key="2">
    <source>
        <dbReference type="SAM" id="Phobius"/>
    </source>
</evidence>
<accession>A0ABX6A8S2</accession>
<name>A0ABX6A8S2_STRVD</name>
<organism evidence="4 5">
    <name type="scientific">Streptomyces viridosporus T7A</name>
    <dbReference type="NCBI Taxonomy" id="665577"/>
    <lineage>
        <taxon>Bacteria</taxon>
        <taxon>Bacillati</taxon>
        <taxon>Actinomycetota</taxon>
        <taxon>Actinomycetes</taxon>
        <taxon>Kitasatosporales</taxon>
        <taxon>Streptomycetaceae</taxon>
        <taxon>Streptomyces</taxon>
    </lineage>
</organism>
<keyword evidence="4" id="KW-0540">Nuclease</keyword>
<dbReference type="InterPro" id="IPR011856">
    <property type="entry name" value="tRNA_endonuc-like_dom_sf"/>
</dbReference>
<keyword evidence="5" id="KW-1185">Reference proteome</keyword>
<dbReference type="InterPro" id="IPR011335">
    <property type="entry name" value="Restrct_endonuc-II-like"/>
</dbReference>
<dbReference type="Pfam" id="PF04471">
    <property type="entry name" value="Mrr_cat"/>
    <property type="match status" value="1"/>
</dbReference>
<evidence type="ECO:0000256" key="1">
    <source>
        <dbReference type="SAM" id="MobiDB-lite"/>
    </source>
</evidence>
<evidence type="ECO:0000313" key="5">
    <source>
        <dbReference type="Proteomes" id="UP000327143"/>
    </source>
</evidence>
<dbReference type="SUPFAM" id="SSF52980">
    <property type="entry name" value="Restriction endonuclease-like"/>
    <property type="match status" value="1"/>
</dbReference>
<dbReference type="PANTHER" id="PTHR30015:SF6">
    <property type="entry name" value="SLL1429 PROTEIN"/>
    <property type="match status" value="1"/>
</dbReference>
<dbReference type="Gene3D" id="3.40.1350.10">
    <property type="match status" value="1"/>
</dbReference>
<evidence type="ECO:0000259" key="3">
    <source>
        <dbReference type="Pfam" id="PF04471"/>
    </source>
</evidence>
<reference evidence="4 5" key="1">
    <citation type="submission" date="2017-09" db="EMBL/GenBank/DDBJ databases">
        <authorList>
            <person name="Lee N."/>
            <person name="Cho B.-K."/>
        </authorList>
    </citation>
    <scope>NUCLEOTIDE SEQUENCE [LARGE SCALE GENOMIC DNA]</scope>
    <source>
        <strain evidence="4 5">ATCC 39115</strain>
    </source>
</reference>
<gene>
    <name evidence="4" type="ORF">CP969_05095</name>
</gene>
<feature type="region of interest" description="Disordered" evidence="1">
    <location>
        <begin position="123"/>
        <end position="161"/>
    </location>
</feature>
<feature type="compositionally biased region" description="Low complexity" evidence="1">
    <location>
        <begin position="149"/>
        <end position="161"/>
    </location>
</feature>
<dbReference type="GO" id="GO:0004519">
    <property type="term" value="F:endonuclease activity"/>
    <property type="evidence" value="ECO:0007669"/>
    <property type="project" value="UniProtKB-KW"/>
</dbReference>
<dbReference type="EMBL" id="CP023700">
    <property type="protein sequence ID" value="QEU84123.1"/>
    <property type="molecule type" value="Genomic_DNA"/>
</dbReference>
<keyword evidence="2" id="KW-1133">Transmembrane helix</keyword>
<proteinExistence type="predicted"/>
<dbReference type="Proteomes" id="UP000327143">
    <property type="component" value="Chromosome"/>
</dbReference>
<protein>
    <submittedName>
        <fullName evidence="4">Restriction endonuclease</fullName>
    </submittedName>
</protein>
<dbReference type="InterPro" id="IPR007560">
    <property type="entry name" value="Restrct_endonuc_IV_Mrr"/>
</dbReference>
<dbReference type="InterPro" id="IPR052906">
    <property type="entry name" value="Type_IV_Methyl-Rstrct_Enzyme"/>
</dbReference>
<dbReference type="PANTHER" id="PTHR30015">
    <property type="entry name" value="MRR RESTRICTION SYSTEM PROTEIN"/>
    <property type="match status" value="1"/>
</dbReference>
<feature type="transmembrane region" description="Helical" evidence="2">
    <location>
        <begin position="75"/>
        <end position="92"/>
    </location>
</feature>
<sequence length="294" mass="30382">MRVPGSRDPGTRFVPTAQRGTTTVTMSERRTRPLSRGRRFDLRATAMSFALIAAALIAAGLAVRALAGVVQRRPVWGVVLLCVAVAAVLAHGRRRRRLSAARIARRAGEALEQATTTALDALDAPAPAPAPSAPAAPTGPYGEGALHTADAPGVPGVPGVPDYDALSPEEFEEAIAALCVRDGCSDVRVVGGAGDLGADVVGLSPGGHRLVIQCKRYGDDNKVGSQDLQRFGGTCFTVHEADVALVVTTSDFTAPAREYAEQCGITCVDRGGLLAWSADPARRPWAAGTGGADA</sequence>
<keyword evidence="4" id="KW-0255">Endonuclease</keyword>